<dbReference type="Gene3D" id="3.20.20.100">
    <property type="entry name" value="NADP-dependent oxidoreductase domain"/>
    <property type="match status" value="2"/>
</dbReference>
<dbReference type="PANTHER" id="PTHR43625">
    <property type="entry name" value="AFLATOXIN B1 ALDEHYDE REDUCTASE"/>
    <property type="match status" value="1"/>
</dbReference>
<accession>A0A9D4TW19</accession>
<evidence type="ECO:0000259" key="2">
    <source>
        <dbReference type="Pfam" id="PF00248"/>
    </source>
</evidence>
<dbReference type="GO" id="GO:0016491">
    <property type="term" value="F:oxidoreductase activity"/>
    <property type="evidence" value="ECO:0007669"/>
    <property type="project" value="UniProtKB-KW"/>
</dbReference>
<dbReference type="InterPro" id="IPR036812">
    <property type="entry name" value="NAD(P)_OxRdtase_dom_sf"/>
</dbReference>
<dbReference type="InterPro" id="IPR050791">
    <property type="entry name" value="Aldo-Keto_reductase"/>
</dbReference>
<reference evidence="3" key="2">
    <citation type="submission" date="2020-11" db="EMBL/GenBank/DDBJ databases">
        <authorList>
            <person name="Cecchin M."/>
            <person name="Marcolungo L."/>
            <person name="Rossato M."/>
            <person name="Girolomoni L."/>
            <person name="Cosentino E."/>
            <person name="Cuine S."/>
            <person name="Li-Beisson Y."/>
            <person name="Delledonne M."/>
            <person name="Ballottari M."/>
        </authorList>
    </citation>
    <scope>NUCLEOTIDE SEQUENCE</scope>
    <source>
        <strain evidence="3">211/11P</strain>
        <tissue evidence="3">Whole cell</tissue>
    </source>
</reference>
<dbReference type="InterPro" id="IPR023210">
    <property type="entry name" value="NADP_OxRdtase_dom"/>
</dbReference>
<dbReference type="EMBL" id="SIDB01000002">
    <property type="protein sequence ID" value="KAI3436041.1"/>
    <property type="molecule type" value="Genomic_DNA"/>
</dbReference>
<comment type="caution">
    <text evidence="3">The sequence shown here is derived from an EMBL/GenBank/DDBJ whole genome shotgun (WGS) entry which is preliminary data.</text>
</comment>
<organism evidence="3 4">
    <name type="scientific">Chlorella vulgaris</name>
    <name type="common">Green alga</name>
    <dbReference type="NCBI Taxonomy" id="3077"/>
    <lineage>
        <taxon>Eukaryota</taxon>
        <taxon>Viridiplantae</taxon>
        <taxon>Chlorophyta</taxon>
        <taxon>core chlorophytes</taxon>
        <taxon>Trebouxiophyceae</taxon>
        <taxon>Chlorellales</taxon>
        <taxon>Chlorellaceae</taxon>
        <taxon>Chlorella clade</taxon>
        <taxon>Chlorella</taxon>
    </lineage>
</organism>
<keyword evidence="1" id="KW-0560">Oxidoreductase</keyword>
<gene>
    <name evidence="3" type="ORF">D9Q98_002098</name>
</gene>
<evidence type="ECO:0000313" key="4">
    <source>
        <dbReference type="Proteomes" id="UP001055712"/>
    </source>
</evidence>
<proteinExistence type="predicted"/>
<sequence length="255" mass="27757">MAPLPMRKLGQGFEVSCLGLGLMGMTAFYSTDPVPSSDCIATIRRAIERGCTFFDTAELELLDEGKIRHIGVSEVSAADLRKAAAIAPISAYQLEWSLWSRDAEAEIIPLCRELGIGIVSYSPLGRGFLSGTIKSPADLSEDDFRRVGQPRFAEEAFKKNMEMVEKLRAVATRKGCTPSQLALAWVLAQGDDVVPIPGTRRTKYLEENLSAADIVLSADELAELSQAFAPEAVSGQRYDQANMSATFHYGSDSKK</sequence>
<dbReference type="AlphaFoldDB" id="A0A9D4TW19"/>
<protein>
    <recommendedName>
        <fullName evidence="2">NADP-dependent oxidoreductase domain-containing protein</fullName>
    </recommendedName>
</protein>
<evidence type="ECO:0000313" key="3">
    <source>
        <dbReference type="EMBL" id="KAI3436041.1"/>
    </source>
</evidence>
<name>A0A9D4TW19_CHLVU</name>
<dbReference type="Proteomes" id="UP001055712">
    <property type="component" value="Unassembled WGS sequence"/>
</dbReference>
<reference evidence="3" key="1">
    <citation type="journal article" date="2019" name="Plant J.">
        <title>Chlorella vulgaris genome assembly and annotation reveals the molecular basis for metabolic acclimation to high light conditions.</title>
        <authorList>
            <person name="Cecchin M."/>
            <person name="Marcolungo L."/>
            <person name="Rossato M."/>
            <person name="Girolomoni L."/>
            <person name="Cosentino E."/>
            <person name="Cuine S."/>
            <person name="Li-Beisson Y."/>
            <person name="Delledonne M."/>
            <person name="Ballottari M."/>
        </authorList>
    </citation>
    <scope>NUCLEOTIDE SEQUENCE</scope>
    <source>
        <strain evidence="3">211/11P</strain>
    </source>
</reference>
<evidence type="ECO:0000256" key="1">
    <source>
        <dbReference type="ARBA" id="ARBA00023002"/>
    </source>
</evidence>
<feature type="domain" description="NADP-dependent oxidoreductase" evidence="2">
    <location>
        <begin position="60"/>
        <end position="226"/>
    </location>
</feature>
<keyword evidence="4" id="KW-1185">Reference proteome</keyword>
<dbReference type="GO" id="GO:0005737">
    <property type="term" value="C:cytoplasm"/>
    <property type="evidence" value="ECO:0007669"/>
    <property type="project" value="TreeGrafter"/>
</dbReference>
<dbReference type="OrthoDB" id="37537at2759"/>
<dbReference type="PANTHER" id="PTHR43625:SF40">
    <property type="entry name" value="ALDO-KETO REDUCTASE YAKC [NADP(+)]"/>
    <property type="match status" value="1"/>
</dbReference>
<dbReference type="Pfam" id="PF00248">
    <property type="entry name" value="Aldo_ket_red"/>
    <property type="match status" value="1"/>
</dbReference>
<dbReference type="SUPFAM" id="SSF51430">
    <property type="entry name" value="NAD(P)-linked oxidoreductase"/>
    <property type="match status" value="1"/>
</dbReference>